<comment type="caution">
    <text evidence="3">The sequence shown here is derived from an EMBL/GenBank/DDBJ whole genome shotgun (WGS) entry which is preliminary data.</text>
</comment>
<keyword evidence="4" id="KW-1185">Reference proteome</keyword>
<dbReference type="Pfam" id="PF25049">
    <property type="entry name" value="OB_HELZ2"/>
    <property type="match status" value="1"/>
</dbReference>
<name>A0A8S3PWC1_MYTED</name>
<feature type="compositionally biased region" description="Polar residues" evidence="1">
    <location>
        <begin position="116"/>
        <end position="130"/>
    </location>
</feature>
<feature type="domain" description="3'-5' exoribonuclease HELZ2 OB-fold" evidence="2">
    <location>
        <begin position="225"/>
        <end position="298"/>
    </location>
</feature>
<gene>
    <name evidence="3" type="ORF">MEDL_2776</name>
</gene>
<evidence type="ECO:0000313" key="4">
    <source>
        <dbReference type="Proteomes" id="UP000683360"/>
    </source>
</evidence>
<accession>A0A8S3PWC1</accession>
<proteinExistence type="predicted"/>
<dbReference type="InterPro" id="IPR056787">
    <property type="entry name" value="OB_HELZ2"/>
</dbReference>
<dbReference type="Proteomes" id="UP000683360">
    <property type="component" value="Unassembled WGS sequence"/>
</dbReference>
<evidence type="ECO:0000313" key="3">
    <source>
        <dbReference type="EMBL" id="CAG2187293.1"/>
    </source>
</evidence>
<protein>
    <recommendedName>
        <fullName evidence="2">3'-5' exoribonuclease HELZ2 OB-fold domain-containing protein</fullName>
    </recommendedName>
</protein>
<evidence type="ECO:0000259" key="2">
    <source>
        <dbReference type="Pfam" id="PF25049"/>
    </source>
</evidence>
<dbReference type="EMBL" id="CAJPWZ010000163">
    <property type="protein sequence ID" value="CAG2187293.1"/>
    <property type="molecule type" value="Genomic_DNA"/>
</dbReference>
<organism evidence="3 4">
    <name type="scientific">Mytilus edulis</name>
    <name type="common">Blue mussel</name>
    <dbReference type="NCBI Taxonomy" id="6550"/>
    <lineage>
        <taxon>Eukaryota</taxon>
        <taxon>Metazoa</taxon>
        <taxon>Spiralia</taxon>
        <taxon>Lophotrochozoa</taxon>
        <taxon>Mollusca</taxon>
        <taxon>Bivalvia</taxon>
        <taxon>Autobranchia</taxon>
        <taxon>Pteriomorphia</taxon>
        <taxon>Mytilida</taxon>
        <taxon>Mytiloidea</taxon>
        <taxon>Mytilidae</taxon>
        <taxon>Mytilinae</taxon>
        <taxon>Mytilus</taxon>
    </lineage>
</organism>
<feature type="region of interest" description="Disordered" evidence="1">
    <location>
        <begin position="116"/>
        <end position="160"/>
    </location>
</feature>
<evidence type="ECO:0000256" key="1">
    <source>
        <dbReference type="SAM" id="MobiDB-lite"/>
    </source>
</evidence>
<dbReference type="Gene3D" id="2.40.50.690">
    <property type="match status" value="1"/>
</dbReference>
<sequence length="308" mass="35349">MIVFKDSDSDDLEGDVYTCGTCKETFTNFKNYKCHKQERCSILRRYLEEQTNLNQHEEIYDDSSDIETDHDDTRNSSAIIESSTTSGYESDVDSKKFSRTKIFKALLGKQAQVYGNNKSNKHSTSLEVNTDSSGCDSGFDSDRVVNQNESEDETFESSKRNFYEQSLDTNKTKEQTESFNNDEYFFSYSIQRGLKLSKRCVTALTNQFKESIRYIYADFYNAFKQTKELHTLLTKQPKIYKRGILSIESSHSAICKVKNDTDGIESILISGRSKCGIAFTDDDVVVRILNNERQKHKKADPDDVNGVW</sequence>
<reference evidence="3" key="1">
    <citation type="submission" date="2021-03" db="EMBL/GenBank/DDBJ databases">
        <authorList>
            <person name="Bekaert M."/>
        </authorList>
    </citation>
    <scope>NUCLEOTIDE SEQUENCE</scope>
</reference>
<dbReference type="AlphaFoldDB" id="A0A8S3PWC1"/>